<dbReference type="Pfam" id="PF00656">
    <property type="entry name" value="Peptidase_C14"/>
    <property type="match status" value="1"/>
</dbReference>
<keyword evidence="8" id="KW-1185">Reference proteome</keyword>
<dbReference type="GeneID" id="31221366"/>
<evidence type="ECO:0000259" key="6">
    <source>
        <dbReference type="PROSITE" id="PS51194"/>
    </source>
</evidence>
<evidence type="ECO:0000259" key="5">
    <source>
        <dbReference type="PROSITE" id="PS51192"/>
    </source>
</evidence>
<organism evidence="7 8">
    <name type="scientific">Streptomyces scabiei (strain 87.22)</name>
    <dbReference type="NCBI Taxonomy" id="680198"/>
    <lineage>
        <taxon>Bacteria</taxon>
        <taxon>Bacillati</taxon>
        <taxon>Actinomycetota</taxon>
        <taxon>Actinomycetes</taxon>
        <taxon>Kitasatosporales</taxon>
        <taxon>Streptomycetaceae</taxon>
        <taxon>Streptomyces</taxon>
    </lineage>
</organism>
<dbReference type="STRING" id="680198.SCAB_29231"/>
<dbReference type="SMART" id="SM00487">
    <property type="entry name" value="DEXDc"/>
    <property type="match status" value="1"/>
</dbReference>
<dbReference type="SUPFAM" id="SSF52540">
    <property type="entry name" value="P-loop containing nucleoside triphosphate hydrolases"/>
    <property type="match status" value="1"/>
</dbReference>
<dbReference type="HOGENOM" id="CLU_006553_3_0_11"/>
<dbReference type="GO" id="GO:0004197">
    <property type="term" value="F:cysteine-type endopeptidase activity"/>
    <property type="evidence" value="ECO:0007669"/>
    <property type="project" value="InterPro"/>
</dbReference>
<dbReference type="SMART" id="SM00382">
    <property type="entry name" value="AAA"/>
    <property type="match status" value="1"/>
</dbReference>
<evidence type="ECO:0000256" key="1">
    <source>
        <dbReference type="ARBA" id="ARBA00022741"/>
    </source>
</evidence>
<sequence length="1048" mass="112796">MTDGDERRPRFRGLFIGINRYQSPYISNLASAVRDAAALSALFADNLGEEDCTLVTDTDATLERTRAELVSLRTASSEDDTVVIAFSGHGSDTHELITYDADPHNLPATSLALDEFTELVGNIPARHLVVVLDCCFSGGAGAKVLRAPLTPKGGHGGVPLSTEALLDQMAGTGRLILTASTADQPAWEDTRLGHGLLTYHLLQALLGPEGLAKDGCISFYDLLKYVTQRVVASASGVAQARQEPTLRGQWDGEVIWPVFAPGPRYGALYPSLIAAPVTADIRSLAEHGLSDEVLDAWATNLPGLNPLQQSAINEAGLLKGENVLVIAPTSSGKTMVGELAALSATQNGGRSVFLLPTKALVNEQYERFTRIYGPADVRVIRATGDIGDDVPALLRGQFDLGILTYEKFGNLALTFPHLLPLVSVVVIDEVQTIVDGSRGEYLELLLTLLKSRKEEGIEPQIVALSAVLGDLGGLDSWLEANLLRRDERPVPLDEGVLEANGSYRYVNTDGEEKIEQLIPPQYGESRARTLLVPLVRKLVADGQQVVVIRGTRGDARGAARYLAAELGLQPATQALERLPAGDPSLTSADLRQCLQGGTAFHISDLEREERRVVEEQFRLPDSQIRVIVATTTLAQGVNMPAETVIMPELSRRTGRNTYAWYRVAEYKNIAGRAGRLGLAEHGRAIVLTYGTANANEIWGRYVQGDPENVSSTLLDPSADSYTLVLRVVAIVSARVEGRALQSAEVVSVLSNSFAAHQARLSGTGNAFDPERTGQILQELCRVGFIDDVGNDELRLNSLGAIVAQSGLTVRSAIRVTNVLRSVRPEDLNHATLIAVAQLTQELDDTRLVVNTRGVRVELNTFISALHRQQVAPSVISAFSNDGDAVVTAARAKKAVACLLWTNGVAAAQLERTVMQHWRDRNAIGPVRAVVNRTHDVIGTIIGIATELHPVADLTNLSFLIPAQLELGIPAGLASLALAGAGLEREHYLRLTESGFTSAEVIDKTEDAQLLELLGGNIERLRALRNAVSEVLGRDAEPSLDDLLPDPTI</sequence>
<evidence type="ECO:0000256" key="4">
    <source>
        <dbReference type="ARBA" id="ARBA00022840"/>
    </source>
</evidence>
<dbReference type="Gene3D" id="1.10.3380.30">
    <property type="match status" value="1"/>
</dbReference>
<feature type="domain" description="Helicase ATP-binding" evidence="5">
    <location>
        <begin position="314"/>
        <end position="486"/>
    </location>
</feature>
<dbReference type="GO" id="GO:0003676">
    <property type="term" value="F:nucleic acid binding"/>
    <property type="evidence" value="ECO:0007669"/>
    <property type="project" value="InterPro"/>
</dbReference>
<reference evidence="7 8" key="1">
    <citation type="journal article" date="2010" name="Mol. Plant Microbe Interact.">
        <title>Streptomyces scabies 87-22 contains a coronafacic acid-like biosynthetic cluster that contributes to plant-microbe interactions.</title>
        <authorList>
            <person name="Bignell D.R."/>
            <person name="Seipke R.F."/>
            <person name="Huguet-Tapia J.C."/>
            <person name="Chambers A.H."/>
            <person name="Parry R.J."/>
            <person name="Loria R."/>
        </authorList>
    </citation>
    <scope>NUCLEOTIDE SEQUENCE [LARGE SCALE GENOMIC DNA]</scope>
    <source>
        <strain evidence="7 8">87.22</strain>
    </source>
</reference>
<keyword evidence="4" id="KW-0067">ATP-binding</keyword>
<dbReference type="SMART" id="SM00490">
    <property type="entry name" value="HELICc"/>
    <property type="match status" value="1"/>
</dbReference>
<dbReference type="AlphaFoldDB" id="C9Z8J7"/>
<dbReference type="GO" id="GO:0005524">
    <property type="term" value="F:ATP binding"/>
    <property type="evidence" value="ECO:0007669"/>
    <property type="project" value="UniProtKB-KW"/>
</dbReference>
<dbReference type="Pfam" id="PF00271">
    <property type="entry name" value="Helicase_C"/>
    <property type="match status" value="1"/>
</dbReference>
<protein>
    <submittedName>
        <fullName evidence="7">Putative helicase</fullName>
    </submittedName>
</protein>
<dbReference type="eggNOG" id="COG1204">
    <property type="taxonomic scope" value="Bacteria"/>
</dbReference>
<dbReference type="RefSeq" id="WP_013000703.1">
    <property type="nucleotide sequence ID" value="NC_013929.1"/>
</dbReference>
<proteinExistence type="predicted"/>
<dbReference type="GO" id="GO:0006508">
    <property type="term" value="P:proteolysis"/>
    <property type="evidence" value="ECO:0007669"/>
    <property type="project" value="InterPro"/>
</dbReference>
<dbReference type="InterPro" id="IPR050474">
    <property type="entry name" value="Hel308_SKI2-like"/>
</dbReference>
<accession>C9Z8J7</accession>
<dbReference type="Gene3D" id="3.40.50.300">
    <property type="entry name" value="P-loop containing nucleotide triphosphate hydrolases"/>
    <property type="match status" value="2"/>
</dbReference>
<dbReference type="PROSITE" id="PS51194">
    <property type="entry name" value="HELICASE_CTER"/>
    <property type="match status" value="1"/>
</dbReference>
<dbReference type="PROSITE" id="PS51192">
    <property type="entry name" value="HELICASE_ATP_BIND_1"/>
    <property type="match status" value="1"/>
</dbReference>
<evidence type="ECO:0000256" key="2">
    <source>
        <dbReference type="ARBA" id="ARBA00022801"/>
    </source>
</evidence>
<dbReference type="InterPro" id="IPR014001">
    <property type="entry name" value="Helicase_ATP-bd"/>
</dbReference>
<dbReference type="eggNOG" id="COG4249">
    <property type="taxonomic scope" value="Bacteria"/>
</dbReference>
<dbReference type="InterPro" id="IPR011600">
    <property type="entry name" value="Pept_C14_caspase"/>
</dbReference>
<feature type="domain" description="Helicase C-terminal" evidence="6">
    <location>
        <begin position="530"/>
        <end position="717"/>
    </location>
</feature>
<dbReference type="GO" id="GO:0004386">
    <property type="term" value="F:helicase activity"/>
    <property type="evidence" value="ECO:0007669"/>
    <property type="project" value="UniProtKB-KW"/>
</dbReference>
<keyword evidence="3 7" id="KW-0347">Helicase</keyword>
<name>C9Z8J7_STRSW</name>
<dbReference type="InterPro" id="IPR027417">
    <property type="entry name" value="P-loop_NTPase"/>
</dbReference>
<keyword evidence="1" id="KW-0547">Nucleotide-binding</keyword>
<dbReference type="Pfam" id="PF00270">
    <property type="entry name" value="DEAD"/>
    <property type="match status" value="1"/>
</dbReference>
<dbReference type="KEGG" id="scb:SCAB_29231"/>
<dbReference type="InterPro" id="IPR011545">
    <property type="entry name" value="DEAD/DEAH_box_helicase_dom"/>
</dbReference>
<dbReference type="PANTHER" id="PTHR47961:SF10">
    <property type="entry name" value="ATP-DEPENDENT DNA HELICASE HEL308"/>
    <property type="match status" value="1"/>
</dbReference>
<evidence type="ECO:0000313" key="8">
    <source>
        <dbReference type="Proteomes" id="UP000001444"/>
    </source>
</evidence>
<dbReference type="InterPro" id="IPR003593">
    <property type="entry name" value="AAA+_ATPase"/>
</dbReference>
<evidence type="ECO:0000313" key="7">
    <source>
        <dbReference type="EMBL" id="CBG70025.1"/>
    </source>
</evidence>
<evidence type="ECO:0000256" key="3">
    <source>
        <dbReference type="ARBA" id="ARBA00022806"/>
    </source>
</evidence>
<dbReference type="InterPro" id="IPR001650">
    <property type="entry name" value="Helicase_C-like"/>
</dbReference>
<dbReference type="Gene3D" id="3.40.50.1460">
    <property type="match status" value="1"/>
</dbReference>
<dbReference type="Proteomes" id="UP000001444">
    <property type="component" value="Chromosome"/>
</dbReference>
<keyword evidence="2" id="KW-0378">Hydrolase</keyword>
<dbReference type="EMBL" id="FN554889">
    <property type="protein sequence ID" value="CBG70025.1"/>
    <property type="molecule type" value="Genomic_DNA"/>
</dbReference>
<gene>
    <name evidence="7" type="ordered locus">SCAB_29231</name>
</gene>
<dbReference type="PANTHER" id="PTHR47961">
    <property type="entry name" value="DNA POLYMERASE THETA, PUTATIVE (AFU_ORTHOLOGUE AFUA_1G05260)-RELATED"/>
    <property type="match status" value="1"/>
</dbReference>